<organism evidence="2 3">
    <name type="scientific">Phanerochaete sordida</name>
    <dbReference type="NCBI Taxonomy" id="48140"/>
    <lineage>
        <taxon>Eukaryota</taxon>
        <taxon>Fungi</taxon>
        <taxon>Dikarya</taxon>
        <taxon>Basidiomycota</taxon>
        <taxon>Agaricomycotina</taxon>
        <taxon>Agaricomycetes</taxon>
        <taxon>Polyporales</taxon>
        <taxon>Phanerochaetaceae</taxon>
        <taxon>Phanerochaete</taxon>
    </lineage>
</organism>
<feature type="compositionally biased region" description="Low complexity" evidence="1">
    <location>
        <begin position="56"/>
        <end position="70"/>
    </location>
</feature>
<protein>
    <recommendedName>
        <fullName evidence="4">F-box domain-containing protein</fullName>
    </recommendedName>
</protein>
<comment type="caution">
    <text evidence="2">The sequence shown here is derived from an EMBL/GenBank/DDBJ whole genome shotgun (WGS) entry which is preliminary data.</text>
</comment>
<evidence type="ECO:0008006" key="4">
    <source>
        <dbReference type="Google" id="ProtNLM"/>
    </source>
</evidence>
<name>A0A9P3GJY2_9APHY</name>
<dbReference type="EMBL" id="BPQB01000069">
    <property type="protein sequence ID" value="GJE97278.1"/>
    <property type="molecule type" value="Genomic_DNA"/>
</dbReference>
<feature type="region of interest" description="Disordered" evidence="1">
    <location>
        <begin position="42"/>
        <end position="117"/>
    </location>
</feature>
<reference evidence="2 3" key="1">
    <citation type="submission" date="2021-08" db="EMBL/GenBank/DDBJ databases">
        <title>Draft Genome Sequence of Phanerochaete sordida strain YK-624.</title>
        <authorList>
            <person name="Mori T."/>
            <person name="Dohra H."/>
            <person name="Suzuki T."/>
            <person name="Kawagishi H."/>
            <person name="Hirai H."/>
        </authorList>
    </citation>
    <scope>NUCLEOTIDE SEQUENCE [LARGE SCALE GENOMIC DNA]</scope>
    <source>
        <strain evidence="2 3">YK-624</strain>
    </source>
</reference>
<evidence type="ECO:0000313" key="3">
    <source>
        <dbReference type="Proteomes" id="UP000703269"/>
    </source>
</evidence>
<proteinExistence type="predicted"/>
<feature type="compositionally biased region" description="Low complexity" evidence="1">
    <location>
        <begin position="99"/>
        <end position="112"/>
    </location>
</feature>
<evidence type="ECO:0000256" key="1">
    <source>
        <dbReference type="SAM" id="MobiDB-lite"/>
    </source>
</evidence>
<sequence length="554" mass="62315">MHVELGLYEALVLAVIGLVYSMKSLHDVQPIARSYHDNGPWSPFEDANAKSDEHSASQSSQSSLAPGSSAFPSPSESPLPSQVPRAPIGEVSSEYEGTSSALSSRSVSTMSSNDEDELPASTFADRILSNDLLYDLILLFSTPSVLLRLARVCRGSHAAVRSHIARCFNINTHIAHFFTAPLAFRSLQARTGALISGSNALQFFDRVHYPEADLDIYCAYEARAEVGWWLIEREGYTFKPHSRQDASFHVALEQARVPGTPAAHPYSRLKAVSAVYTFTKRVENARGPSRWLKVQIIVAYNCPMEAIFDFHSTAVLNVISYSHAYSLYPRATFHHRTALALLPERRLEAPVKAKYESRGYTFIHSVPSLPPALPDGVSTDLMLRLSRPRECAHCPHCAEQRERDRSVAEAFPLGLRWIGDRHSWVLPLDMAGVERATTLPDDVSPAPSRDPCVVTSWEMVPRVERDGTFGRAIRAKVRRPEGFWHCYVVSDPKLKKAMKMVQELYVDIPDAAGEDVRYCDEEFIRWSTRMLEDEQMWDRWYPSGRANPEFEIEF</sequence>
<dbReference type="OrthoDB" id="3041043at2759"/>
<evidence type="ECO:0000313" key="2">
    <source>
        <dbReference type="EMBL" id="GJE97278.1"/>
    </source>
</evidence>
<keyword evidence="3" id="KW-1185">Reference proteome</keyword>
<gene>
    <name evidence="2" type="ORF">PsYK624_134940</name>
</gene>
<dbReference type="AlphaFoldDB" id="A0A9P3GJY2"/>
<feature type="compositionally biased region" description="Polar residues" evidence="1">
    <location>
        <begin position="71"/>
        <end position="80"/>
    </location>
</feature>
<accession>A0A9P3GJY2</accession>
<dbReference type="Proteomes" id="UP000703269">
    <property type="component" value="Unassembled WGS sequence"/>
</dbReference>